<name>A0A5N7BUC8_PETAA</name>
<sequence>MESKNSYLSDPRCQCDFVVATTQASINSGLLEYLDEQTQPIQYMCFLQDDRGYPTMQISLEDLMAKSGGINPFYIPEGTPPGDPRVTALSDAGFGVGFTACDDIFAGLQVAETFAGYA</sequence>
<gene>
    <name evidence="1" type="ORF">BDV23DRAFT_18719</name>
</gene>
<protein>
    <submittedName>
        <fullName evidence="1">Uncharacterized protein</fullName>
    </submittedName>
</protein>
<dbReference type="Proteomes" id="UP000326877">
    <property type="component" value="Unassembled WGS sequence"/>
</dbReference>
<reference evidence="1" key="1">
    <citation type="submission" date="2019-04" db="EMBL/GenBank/DDBJ databases">
        <title>Friends and foes A comparative genomics studyof 23 Aspergillus species from section Flavi.</title>
        <authorList>
            <consortium name="DOE Joint Genome Institute"/>
            <person name="Kjaerbolling I."/>
            <person name="Vesth T."/>
            <person name="Frisvad J.C."/>
            <person name="Nybo J.L."/>
            <person name="Theobald S."/>
            <person name="Kildgaard S."/>
            <person name="Isbrandt T."/>
            <person name="Kuo A."/>
            <person name="Sato A."/>
            <person name="Lyhne E.K."/>
            <person name="Kogle M.E."/>
            <person name="Wiebenga A."/>
            <person name="Kun R.S."/>
            <person name="Lubbers R.J."/>
            <person name="Makela M.R."/>
            <person name="Barry K."/>
            <person name="Chovatia M."/>
            <person name="Clum A."/>
            <person name="Daum C."/>
            <person name="Haridas S."/>
            <person name="He G."/>
            <person name="LaButti K."/>
            <person name="Lipzen A."/>
            <person name="Mondo S."/>
            <person name="Riley R."/>
            <person name="Salamov A."/>
            <person name="Simmons B.A."/>
            <person name="Magnuson J.K."/>
            <person name="Henrissat B."/>
            <person name="Mortensen U.H."/>
            <person name="Larsen T.O."/>
            <person name="Devries R.P."/>
            <person name="Grigoriev I.V."/>
            <person name="Machida M."/>
            <person name="Baker S.E."/>
            <person name="Andersen M.R."/>
        </authorList>
    </citation>
    <scope>NUCLEOTIDE SEQUENCE [LARGE SCALE GENOMIC DNA]</scope>
    <source>
        <strain evidence="1">IBT 14317</strain>
    </source>
</reference>
<dbReference type="OrthoDB" id="3235083at2759"/>
<organism evidence="1">
    <name type="scientific">Petromyces alliaceus</name>
    <name type="common">Aspergillus alliaceus</name>
    <dbReference type="NCBI Taxonomy" id="209559"/>
    <lineage>
        <taxon>Eukaryota</taxon>
        <taxon>Fungi</taxon>
        <taxon>Dikarya</taxon>
        <taxon>Ascomycota</taxon>
        <taxon>Pezizomycotina</taxon>
        <taxon>Eurotiomycetes</taxon>
        <taxon>Eurotiomycetidae</taxon>
        <taxon>Eurotiales</taxon>
        <taxon>Aspergillaceae</taxon>
        <taxon>Aspergillus</taxon>
        <taxon>Aspergillus subgen. Circumdati</taxon>
    </lineage>
</organism>
<accession>A0A5N7BUC8</accession>
<dbReference type="EMBL" id="ML735335">
    <property type="protein sequence ID" value="KAE8385445.1"/>
    <property type="molecule type" value="Genomic_DNA"/>
</dbReference>
<evidence type="ECO:0000313" key="1">
    <source>
        <dbReference type="EMBL" id="KAE8385445.1"/>
    </source>
</evidence>
<dbReference type="AlphaFoldDB" id="A0A5N7BUC8"/>
<proteinExistence type="predicted"/>